<evidence type="ECO:0000313" key="2">
    <source>
        <dbReference type="Proteomes" id="UP001652625"/>
    </source>
</evidence>
<dbReference type="Proteomes" id="UP001652625">
    <property type="component" value="Chromosome 11"/>
</dbReference>
<gene>
    <name evidence="3" type="primary">LOC136087147</name>
</gene>
<dbReference type="Pfam" id="PF21738">
    <property type="entry name" value="DJR-like_dom"/>
    <property type="match status" value="1"/>
</dbReference>
<dbReference type="GeneID" id="136087147"/>
<keyword evidence="2" id="KW-1185">Reference proteome</keyword>
<protein>
    <submittedName>
        <fullName evidence="3">Uncharacterized protein LOC136087147</fullName>
    </submittedName>
</protein>
<organism evidence="2 3">
    <name type="scientific">Hydra vulgaris</name>
    <name type="common">Hydra</name>
    <name type="synonym">Hydra attenuata</name>
    <dbReference type="NCBI Taxonomy" id="6087"/>
    <lineage>
        <taxon>Eukaryota</taxon>
        <taxon>Metazoa</taxon>
        <taxon>Cnidaria</taxon>
        <taxon>Hydrozoa</taxon>
        <taxon>Hydroidolina</taxon>
        <taxon>Anthoathecata</taxon>
        <taxon>Aplanulata</taxon>
        <taxon>Hydridae</taxon>
        <taxon>Hydra</taxon>
    </lineage>
</organism>
<evidence type="ECO:0000259" key="1">
    <source>
        <dbReference type="Pfam" id="PF21738"/>
    </source>
</evidence>
<sequence>MTTSQSILNITETPIVDESIEKYYYRDYDPASRPNLNNTGNIIINIEQSDLYSVPSDANLLFEGRLLKADNTAYANADAVALTNNVFNPGQATTMLGMLKYPNDYQLAQGLNQLWYKDSATTAVIAENTGFAARQGYLIQKPTAKGTFSFCVPLKHIFGFCDDYDKVIYGFKHTIVLTRKSNDDAIFRGATVAAGKVDLQRVTLFMPHVQPALAQQNELLSIIASKATIPVAFRTRQCDSLEIPQTLSTTWKLSVKTSIERPRYIVVGFQTNKNGDQTTNPAIFDHCDLKSIYVMLSSDKYSVTDYSLSFPNQQFSRAYRDAAVFSKKYYGMNELITHSSIQPLDYKDLFPIFVIDVSNQPERYKSSVIDIQIKMNFNTAVPQYTIGYAVVISDKFVNFKSDGIKEVRERKPVGRPRLNKVKEEKEKKEIDSKYERLRTIRKEPVTIKLTNIETGEEIIYKSLYMAMKETGHGFGYFELRDGKIKDGYKIEVLNSKKLK</sequence>
<dbReference type="PANTHER" id="PTHR36159:SF1">
    <property type="entry name" value="RETROVIRUS-RELATED POL POLYPROTEIN FROM TRANSPOSON 412-LIKE PROTEIN"/>
    <property type="match status" value="1"/>
</dbReference>
<reference evidence="3" key="1">
    <citation type="submission" date="2025-08" db="UniProtKB">
        <authorList>
            <consortium name="RefSeq"/>
        </authorList>
    </citation>
    <scope>IDENTIFICATION</scope>
</reference>
<dbReference type="RefSeq" id="XP_065665726.1">
    <property type="nucleotide sequence ID" value="XM_065809654.1"/>
</dbReference>
<dbReference type="InterPro" id="IPR049512">
    <property type="entry name" value="DJR-like_dom"/>
</dbReference>
<feature type="domain" description="Double jelly roll-like" evidence="1">
    <location>
        <begin position="142"/>
        <end position="397"/>
    </location>
</feature>
<name>A0ABM4CUX1_HYDVU</name>
<dbReference type="PANTHER" id="PTHR36159">
    <property type="entry name" value="PROTEIN CBG23766"/>
    <property type="match status" value="1"/>
</dbReference>
<evidence type="ECO:0000313" key="3">
    <source>
        <dbReference type="RefSeq" id="XP_065665726.1"/>
    </source>
</evidence>
<accession>A0ABM4CUX1</accession>
<proteinExistence type="predicted"/>